<proteinExistence type="inferred from homology"/>
<gene>
    <name evidence="10" type="primary">PLA2G1B_2</name>
    <name evidence="10" type="ORF">EYF80_019110</name>
</gene>
<dbReference type="GO" id="GO:0005543">
    <property type="term" value="F:phospholipid binding"/>
    <property type="evidence" value="ECO:0007669"/>
    <property type="project" value="TreeGrafter"/>
</dbReference>
<keyword evidence="8" id="KW-0472">Membrane</keyword>
<organism evidence="10 11">
    <name type="scientific">Liparis tanakae</name>
    <name type="common">Tanaka's snailfish</name>
    <dbReference type="NCBI Taxonomy" id="230148"/>
    <lineage>
        <taxon>Eukaryota</taxon>
        <taxon>Metazoa</taxon>
        <taxon>Chordata</taxon>
        <taxon>Craniata</taxon>
        <taxon>Vertebrata</taxon>
        <taxon>Euteleostomi</taxon>
        <taxon>Actinopterygii</taxon>
        <taxon>Neopterygii</taxon>
        <taxon>Teleostei</taxon>
        <taxon>Neoteleostei</taxon>
        <taxon>Acanthomorphata</taxon>
        <taxon>Eupercaria</taxon>
        <taxon>Perciformes</taxon>
        <taxon>Cottioidei</taxon>
        <taxon>Cottales</taxon>
        <taxon>Liparidae</taxon>
        <taxon>Liparis</taxon>
    </lineage>
</organism>
<evidence type="ECO:0000256" key="8">
    <source>
        <dbReference type="SAM" id="Phobius"/>
    </source>
</evidence>
<comment type="caution">
    <text evidence="10">The sequence shown here is derived from an EMBL/GenBank/DDBJ whole genome shotgun (WGS) entry which is preliminary data.</text>
</comment>
<dbReference type="GO" id="GO:0050482">
    <property type="term" value="P:arachidonate secretion"/>
    <property type="evidence" value="ECO:0007669"/>
    <property type="project" value="InterPro"/>
</dbReference>
<dbReference type="GO" id="GO:0005509">
    <property type="term" value="F:calcium ion binding"/>
    <property type="evidence" value="ECO:0007669"/>
    <property type="project" value="InterPro"/>
</dbReference>
<evidence type="ECO:0000256" key="1">
    <source>
        <dbReference type="ARBA" id="ARBA00004613"/>
    </source>
</evidence>
<keyword evidence="6" id="KW-0378">Hydrolase</keyword>
<accession>A0A4Z2I0B5</accession>
<feature type="region of interest" description="Disordered" evidence="7">
    <location>
        <begin position="114"/>
        <end position="137"/>
    </location>
</feature>
<sequence>MHTATPDMKRIVGRVLYGVLVLLLLILLMVTGIKSMTVRAPLLLLLLTACTASGALLPKALWQFGFMIECAQPGTNPLLYSDYGCWCGFGGTGSPVDEVDTPLYLLHPYRGKVHNSARSDDHKTDGKGHDPQVESFPPQPLGAIIVLFLIAPLSLEGE</sequence>
<dbReference type="Pfam" id="PF00068">
    <property type="entry name" value="Phospholip_A2_1"/>
    <property type="match status" value="1"/>
</dbReference>
<evidence type="ECO:0000313" key="10">
    <source>
        <dbReference type="EMBL" id="TNN70673.1"/>
    </source>
</evidence>
<protein>
    <recommendedName>
        <fullName evidence="6">Phospholipase A2</fullName>
        <ecNumber evidence="6">3.1.1.4</ecNumber>
    </recommendedName>
</protein>
<dbReference type="AlphaFoldDB" id="A0A4Z2I0B5"/>
<dbReference type="Gene3D" id="1.20.90.10">
    <property type="entry name" value="Phospholipase A2 domain"/>
    <property type="match status" value="1"/>
</dbReference>
<keyword evidence="4" id="KW-0479">Metal-binding</keyword>
<evidence type="ECO:0000256" key="6">
    <source>
        <dbReference type="RuleBase" id="RU361236"/>
    </source>
</evidence>
<feature type="compositionally biased region" description="Basic and acidic residues" evidence="7">
    <location>
        <begin position="117"/>
        <end position="132"/>
    </location>
</feature>
<dbReference type="InterPro" id="IPR036444">
    <property type="entry name" value="PLipase_A2_dom_sf"/>
</dbReference>
<dbReference type="GO" id="GO:0047498">
    <property type="term" value="F:calcium-dependent phospholipase A2 activity"/>
    <property type="evidence" value="ECO:0007669"/>
    <property type="project" value="TreeGrafter"/>
</dbReference>
<comment type="similarity">
    <text evidence="5">Belongs to the phospholipase A2 family.</text>
</comment>
<evidence type="ECO:0000313" key="11">
    <source>
        <dbReference type="Proteomes" id="UP000314294"/>
    </source>
</evidence>
<keyword evidence="8" id="KW-0812">Transmembrane</keyword>
<evidence type="ECO:0000256" key="2">
    <source>
        <dbReference type="ARBA" id="ARBA00022525"/>
    </source>
</evidence>
<dbReference type="InterPro" id="IPR001211">
    <property type="entry name" value="PLA2"/>
</dbReference>
<evidence type="ECO:0000259" key="9">
    <source>
        <dbReference type="SMART" id="SM00085"/>
    </source>
</evidence>
<comment type="subcellular location">
    <subcellularLocation>
        <location evidence="1 6">Secreted</location>
    </subcellularLocation>
</comment>
<dbReference type="Proteomes" id="UP000314294">
    <property type="component" value="Unassembled WGS sequence"/>
</dbReference>
<name>A0A4Z2I0B5_9TELE</name>
<reference evidence="10 11" key="1">
    <citation type="submission" date="2019-03" db="EMBL/GenBank/DDBJ databases">
        <title>First draft genome of Liparis tanakae, snailfish: a comprehensive survey of snailfish specific genes.</title>
        <authorList>
            <person name="Kim W."/>
            <person name="Song I."/>
            <person name="Jeong J.-H."/>
            <person name="Kim D."/>
            <person name="Kim S."/>
            <person name="Ryu S."/>
            <person name="Song J.Y."/>
            <person name="Lee S.K."/>
        </authorList>
    </citation>
    <scope>NUCLEOTIDE SEQUENCE [LARGE SCALE GENOMIC DNA]</scope>
    <source>
        <tissue evidence="10">Muscle</tissue>
    </source>
</reference>
<comment type="cofactor">
    <cofactor evidence="4">
        <name>Ca(2+)</name>
        <dbReference type="ChEBI" id="CHEBI:29108"/>
    </cofactor>
    <text evidence="4">Binds 1 Ca(2+) ion per subunit.</text>
</comment>
<evidence type="ECO:0000256" key="7">
    <source>
        <dbReference type="SAM" id="MobiDB-lite"/>
    </source>
</evidence>
<dbReference type="SMART" id="SM00085">
    <property type="entry name" value="PA2c"/>
    <property type="match status" value="1"/>
</dbReference>
<feature type="binding site" evidence="4">
    <location>
        <position position="90"/>
    </location>
    <ligand>
        <name>Ca(2+)</name>
        <dbReference type="ChEBI" id="CHEBI:29108"/>
    </ligand>
</feature>
<dbReference type="OrthoDB" id="5841574at2759"/>
<keyword evidence="11" id="KW-1185">Reference proteome</keyword>
<dbReference type="SUPFAM" id="SSF48619">
    <property type="entry name" value="Phospholipase A2, PLA2"/>
    <property type="match status" value="1"/>
</dbReference>
<dbReference type="GO" id="GO:0016042">
    <property type="term" value="P:lipid catabolic process"/>
    <property type="evidence" value="ECO:0007669"/>
    <property type="project" value="InterPro"/>
</dbReference>
<feature type="transmembrane region" description="Helical" evidence="8">
    <location>
        <begin position="39"/>
        <end position="57"/>
    </location>
</feature>
<evidence type="ECO:0000256" key="4">
    <source>
        <dbReference type="PIRSR" id="PIRSR601211-2"/>
    </source>
</evidence>
<feature type="binding site" evidence="4">
    <location>
        <position position="88"/>
    </location>
    <ligand>
        <name>Ca(2+)</name>
        <dbReference type="ChEBI" id="CHEBI:29108"/>
    </ligand>
</feature>
<keyword evidence="8" id="KW-1133">Transmembrane helix</keyword>
<comment type="catalytic activity">
    <reaction evidence="6">
        <text>a 1,2-diacyl-sn-glycero-3-phosphocholine + H2O = a 1-acyl-sn-glycero-3-phosphocholine + a fatty acid + H(+)</text>
        <dbReference type="Rhea" id="RHEA:15801"/>
        <dbReference type="ChEBI" id="CHEBI:15377"/>
        <dbReference type="ChEBI" id="CHEBI:15378"/>
        <dbReference type="ChEBI" id="CHEBI:28868"/>
        <dbReference type="ChEBI" id="CHEBI:57643"/>
        <dbReference type="ChEBI" id="CHEBI:58168"/>
        <dbReference type="EC" id="3.1.1.4"/>
    </reaction>
</comment>
<dbReference type="GO" id="GO:0005576">
    <property type="term" value="C:extracellular region"/>
    <property type="evidence" value="ECO:0007669"/>
    <property type="project" value="UniProtKB-SubCell"/>
</dbReference>
<dbReference type="GO" id="GO:0006644">
    <property type="term" value="P:phospholipid metabolic process"/>
    <property type="evidence" value="ECO:0007669"/>
    <property type="project" value="InterPro"/>
</dbReference>
<keyword evidence="2 6" id="KW-0964">Secreted</keyword>
<feature type="transmembrane region" description="Helical" evidence="8">
    <location>
        <begin position="12"/>
        <end position="33"/>
    </location>
</feature>
<dbReference type="InterPro" id="IPR016090">
    <property type="entry name" value="PLA2-like_dom"/>
</dbReference>
<dbReference type="EC" id="3.1.1.4" evidence="6"/>
<keyword evidence="4 6" id="KW-0106">Calcium</keyword>
<dbReference type="PANTHER" id="PTHR11716">
    <property type="entry name" value="PHOSPHOLIPASE A2 FAMILY MEMBER"/>
    <property type="match status" value="1"/>
</dbReference>
<evidence type="ECO:0000256" key="3">
    <source>
        <dbReference type="ARBA" id="ARBA00023157"/>
    </source>
</evidence>
<dbReference type="PANTHER" id="PTHR11716:SF100">
    <property type="entry name" value="PHOSPHOLIPASE A2"/>
    <property type="match status" value="1"/>
</dbReference>
<dbReference type="PRINTS" id="PR00389">
    <property type="entry name" value="PHPHLIPASEA2"/>
</dbReference>
<feature type="domain" description="Phospholipase A2-like central" evidence="9">
    <location>
        <begin position="60"/>
        <end position="142"/>
    </location>
</feature>
<evidence type="ECO:0000256" key="5">
    <source>
        <dbReference type="RuleBase" id="RU003654"/>
    </source>
</evidence>
<dbReference type="EMBL" id="SRLO01000160">
    <property type="protein sequence ID" value="TNN70673.1"/>
    <property type="molecule type" value="Genomic_DNA"/>
</dbReference>
<keyword evidence="6" id="KW-0443">Lipid metabolism</keyword>
<keyword evidence="3" id="KW-1015">Disulfide bond</keyword>